<feature type="transmembrane region" description="Helical" evidence="1">
    <location>
        <begin position="291"/>
        <end position="313"/>
    </location>
</feature>
<proteinExistence type="predicted"/>
<keyword evidence="2" id="KW-0732">Signal</keyword>
<protein>
    <submittedName>
        <fullName evidence="3">Uncharacterized protein</fullName>
    </submittedName>
</protein>
<keyword evidence="1" id="KW-0472">Membrane</keyword>
<feature type="chain" id="PRO_5012232823" evidence="2">
    <location>
        <begin position="23"/>
        <end position="606"/>
    </location>
</feature>
<feature type="transmembrane region" description="Helical" evidence="1">
    <location>
        <begin position="200"/>
        <end position="216"/>
    </location>
</feature>
<accession>A0A1R4A9X1</accession>
<dbReference type="AlphaFoldDB" id="A0A1R4A9X1"/>
<dbReference type="RefSeq" id="XP_021338014.1">
    <property type="nucleotide sequence ID" value="XM_021483047.1"/>
</dbReference>
<keyword evidence="1" id="KW-0812">Transmembrane</keyword>
<dbReference type="KEGG" id="bmic:BMR1_02g00325"/>
<dbReference type="GeneID" id="24423855"/>
<evidence type="ECO:0000256" key="2">
    <source>
        <dbReference type="SAM" id="SignalP"/>
    </source>
</evidence>
<feature type="transmembrane region" description="Helical" evidence="1">
    <location>
        <begin position="366"/>
        <end position="385"/>
    </location>
</feature>
<keyword evidence="4" id="KW-1185">Reference proteome</keyword>
<feature type="transmembrane region" description="Helical" evidence="1">
    <location>
        <begin position="576"/>
        <end position="601"/>
    </location>
</feature>
<evidence type="ECO:0000313" key="4">
    <source>
        <dbReference type="Proteomes" id="UP000002899"/>
    </source>
</evidence>
<dbReference type="Proteomes" id="UP000002899">
    <property type="component" value="Chromosome II"/>
</dbReference>
<reference evidence="3 4" key="1">
    <citation type="journal article" date="2012" name="Nucleic Acids Res.">
        <title>Sequencing of the smallest Apicomplexan genome from the human pathogen Babesia microti.</title>
        <authorList>
            <person name="Cornillot E."/>
            <person name="Hadj-Kaddour K."/>
            <person name="Dassouli A."/>
            <person name="Noel B."/>
            <person name="Ranwez V."/>
            <person name="Vacherie B."/>
            <person name="Augagneur Y."/>
            <person name="Bres V."/>
            <person name="Duclos A."/>
            <person name="Randazzo S."/>
            <person name="Carcy B."/>
            <person name="Debierre-Grockiego F."/>
            <person name="Delbecq S."/>
            <person name="Moubri-Menage K."/>
            <person name="Shams-Eldin H."/>
            <person name="Usmani-Brown S."/>
            <person name="Bringaud F."/>
            <person name="Wincker P."/>
            <person name="Vivares C.P."/>
            <person name="Schwarz R.T."/>
            <person name="Schetters T.P."/>
            <person name="Krause P.J."/>
            <person name="Gorenflot A."/>
            <person name="Berry V."/>
            <person name="Barbe V."/>
            <person name="Ben Mamoun C."/>
        </authorList>
    </citation>
    <scope>NUCLEOTIDE SEQUENCE [LARGE SCALE GENOMIC DNA]</scope>
    <source>
        <strain evidence="3 4">RI</strain>
    </source>
</reference>
<keyword evidence="1" id="KW-1133">Transmembrane helix</keyword>
<dbReference type="EMBL" id="FO082872">
    <property type="protein sequence ID" value="SJK85792.1"/>
    <property type="molecule type" value="Genomic_DNA"/>
</dbReference>
<feature type="transmembrane region" description="Helical" evidence="1">
    <location>
        <begin position="554"/>
        <end position="570"/>
    </location>
</feature>
<organism evidence="3 4">
    <name type="scientific">Babesia microti (strain RI)</name>
    <dbReference type="NCBI Taxonomy" id="1133968"/>
    <lineage>
        <taxon>Eukaryota</taxon>
        <taxon>Sar</taxon>
        <taxon>Alveolata</taxon>
        <taxon>Apicomplexa</taxon>
        <taxon>Aconoidasida</taxon>
        <taxon>Piroplasmida</taxon>
        <taxon>Babesiidae</taxon>
        <taxon>Babesia</taxon>
    </lineage>
</organism>
<feature type="transmembrane region" description="Helical" evidence="1">
    <location>
        <begin position="498"/>
        <end position="518"/>
    </location>
</feature>
<reference evidence="3 4" key="2">
    <citation type="journal article" date="2013" name="PLoS ONE">
        <title>Whole genome mapping and re-organization of the nuclear and mitochondrial genomes of Babesia microti isolates.</title>
        <authorList>
            <person name="Cornillot E."/>
            <person name="Dassouli A."/>
            <person name="Garg A."/>
            <person name="Pachikara N."/>
            <person name="Randazzo S."/>
            <person name="Depoix D."/>
            <person name="Carcy B."/>
            <person name="Delbecq S."/>
            <person name="Frutos R."/>
            <person name="Silva J.C."/>
            <person name="Sutton R."/>
            <person name="Krause P.J."/>
            <person name="Mamoun C.B."/>
        </authorList>
    </citation>
    <scope>NUCLEOTIDE SEQUENCE [LARGE SCALE GENOMIC DNA]</scope>
    <source>
        <strain evidence="3 4">RI</strain>
    </source>
</reference>
<reference evidence="3 4" key="3">
    <citation type="journal article" date="2016" name="Sci. Rep.">
        <title>Genome-wide diversity and gene expression profiling of Babesia microti isolates identify polymorphic genes that mediate host-pathogen interactions.</title>
        <authorList>
            <person name="Silva J.C."/>
            <person name="Cornillot E."/>
            <person name="McCracken C."/>
            <person name="Usmani-Brown S."/>
            <person name="Dwivedi A."/>
            <person name="Ifeonu O.O."/>
            <person name="Crabtree J."/>
            <person name="Gotia H.T."/>
            <person name="Virji A.Z."/>
            <person name="Reynes C."/>
            <person name="Colinge J."/>
            <person name="Kumar V."/>
            <person name="Lawres L."/>
            <person name="Pazzi J.E."/>
            <person name="Pablo J.V."/>
            <person name="Hung C."/>
            <person name="Brancato J."/>
            <person name="Kumari P."/>
            <person name="Orvis J."/>
            <person name="Tretina K."/>
            <person name="Chibucos M."/>
            <person name="Ott S."/>
            <person name="Sadzewicz L."/>
            <person name="Sengamalay N."/>
            <person name="Shetty A.C."/>
            <person name="Su Q."/>
            <person name="Tallon L."/>
            <person name="Fraser C.M."/>
            <person name="Frutos R."/>
            <person name="Molina D.M."/>
            <person name="Krause P.J."/>
            <person name="Ben Mamoun C."/>
        </authorList>
    </citation>
    <scope>NUCLEOTIDE SEQUENCE [LARGE SCALE GENOMIC DNA]</scope>
    <source>
        <strain evidence="3 4">RI</strain>
    </source>
</reference>
<evidence type="ECO:0000313" key="3">
    <source>
        <dbReference type="EMBL" id="SJK85792.1"/>
    </source>
</evidence>
<feature type="transmembrane region" description="Helical" evidence="1">
    <location>
        <begin position="391"/>
        <end position="412"/>
    </location>
</feature>
<evidence type="ECO:0000256" key="1">
    <source>
        <dbReference type="SAM" id="Phobius"/>
    </source>
</evidence>
<gene>
    <name evidence="3" type="ORF">BMR1_02g00325</name>
</gene>
<feature type="transmembrane region" description="Helical" evidence="1">
    <location>
        <begin position="236"/>
        <end position="257"/>
    </location>
</feature>
<sequence>MGILRRLIVLVLFTSICTLMASIPWKVTDNLAATHIARVFIVKRSKRRRTFSILLANINKKFSKFPQNNISVATPITTDDSTPNDVTDGYTEGHIDTKLSNKHCEHDSAKDSHLCNKKPVTGLDASVYDDNVITDILLDKIPVDILTNQNKRYEANSKDLELLDWVLTFISGIYIACVSFGEFSISLIDHLTKLSKRTEFLFHILYKITIILYYIFRSNIKYIISWHSGLHHSKKIIVSTIFYTLCMATSLRASFMLISTNYHVIFRCTTFASILFCQALIILHLKPVISFILFFFKNIFGVVWSILLIIRILKNMHAQIQLDNTYKSFKLEPNDIQTGHIKGKHTMKDKTTENLQINRDFIIRELSCLLEFWLLLTCIDMVPLVTSMRLFNFFSSHIILFSAIESIFHVYITNIISNKWINLSLGAFRHMIIKFFDFIICLITGWHDILGSRCSINAPKEDILTMDRWRNSIIGYTIFAVQSCMSRTTVNKVKESTLWSIANFIIFHAPQVIFLILPRFIFNFYVYYMMILKPIIYTTITLETDPLGNFNAKIECLILSLFSFTARLIISNDYFALSNIIPCLAVVISNKLISTMVLSLLKQKTL</sequence>
<feature type="transmembrane region" description="Helical" evidence="1">
    <location>
        <begin position="165"/>
        <end position="188"/>
    </location>
</feature>
<name>A0A1R4A9X1_BABMR</name>
<feature type="transmembrane region" description="Helical" evidence="1">
    <location>
        <begin position="264"/>
        <end position="285"/>
    </location>
</feature>
<feature type="signal peptide" evidence="2">
    <location>
        <begin position="1"/>
        <end position="22"/>
    </location>
</feature>
<dbReference type="VEuPathDB" id="PiroplasmaDB:BMR1_02g00325"/>
<feature type="transmembrane region" description="Helical" evidence="1">
    <location>
        <begin position="432"/>
        <end position="449"/>
    </location>
</feature>